<keyword evidence="2" id="KW-1185">Reference proteome</keyword>
<protein>
    <submittedName>
        <fullName evidence="1">Response regulator receiver modulated metal-depenent phosphohydrolase</fullName>
    </submittedName>
</protein>
<dbReference type="KEGG" id="ccot:CCAX7_19270"/>
<dbReference type="Proteomes" id="UP000287394">
    <property type="component" value="Chromosome"/>
</dbReference>
<dbReference type="Pfam" id="PF00072">
    <property type="entry name" value="Response_reg"/>
    <property type="match status" value="1"/>
</dbReference>
<organism evidence="1 2">
    <name type="scientific">Capsulimonas corticalis</name>
    <dbReference type="NCBI Taxonomy" id="2219043"/>
    <lineage>
        <taxon>Bacteria</taxon>
        <taxon>Bacillati</taxon>
        <taxon>Armatimonadota</taxon>
        <taxon>Armatimonadia</taxon>
        <taxon>Capsulimonadales</taxon>
        <taxon>Capsulimonadaceae</taxon>
        <taxon>Capsulimonas</taxon>
    </lineage>
</organism>
<dbReference type="Gene3D" id="1.10.3210.10">
    <property type="entry name" value="Hypothetical protein af1432"/>
    <property type="match status" value="1"/>
</dbReference>
<dbReference type="AlphaFoldDB" id="A0A402D5A1"/>
<dbReference type="RefSeq" id="WP_119324656.1">
    <property type="nucleotide sequence ID" value="NZ_AP025739.1"/>
</dbReference>
<dbReference type="SMART" id="SM00448">
    <property type="entry name" value="REC"/>
    <property type="match status" value="1"/>
</dbReference>
<dbReference type="Pfam" id="PF13487">
    <property type="entry name" value="HD_5"/>
    <property type="match status" value="1"/>
</dbReference>
<gene>
    <name evidence="1" type="ORF">CCAX7_19270</name>
</gene>
<dbReference type="Gene3D" id="3.40.50.2300">
    <property type="match status" value="1"/>
</dbReference>
<reference evidence="1 2" key="1">
    <citation type="journal article" date="2019" name="Int. J. Syst. Evol. Microbiol.">
        <title>Capsulimonas corticalis gen. nov., sp. nov., an aerobic capsulated bacterium, of a novel bacterial order, Capsulimonadales ord. nov., of the class Armatimonadia of the phylum Armatimonadetes.</title>
        <authorList>
            <person name="Li J."/>
            <person name="Kudo C."/>
            <person name="Tonouchi A."/>
        </authorList>
    </citation>
    <scope>NUCLEOTIDE SEQUENCE [LARGE SCALE GENOMIC DNA]</scope>
    <source>
        <strain evidence="1 2">AX-7</strain>
    </source>
</reference>
<dbReference type="InterPro" id="IPR001789">
    <property type="entry name" value="Sig_transdc_resp-reg_receiver"/>
</dbReference>
<evidence type="ECO:0000313" key="2">
    <source>
        <dbReference type="Proteomes" id="UP000287394"/>
    </source>
</evidence>
<sequence>MPDKILFVDDDPSILDAYQRTLHKHLPIEIASGGAEALEKIRTSGPYSVVVTDIQMPVMDGIELLTRTSEIAPDTVRMVLTGNGGLKSVMDALEHGGIFRYLTKPVPPENMLASLEAGVKQYQLQVAERDLLEKTLQGSIRVMLEILSTVNPEVFGRAQALKGSMRRLAISLKQDQLWRFELGAMLAPLGMVTIPPSTLYKLRKGQPLGPVEEALLLRSPEISHNLISNIPRLEAVAKIVLYQKKNFDGTGFPENKVAGEDIPLGARMLRVLTDLTELESGSLSRAGAFVMLRKRAGWYDPKMIDAVANMEAGSPVAAPVVVTLPVAVKDLRMGQKLAGDVVSTDGAVLASAGTRLTAMALEKIRNAVELTGVQEPISIEREAR</sequence>
<dbReference type="SUPFAM" id="SSF52172">
    <property type="entry name" value="CheY-like"/>
    <property type="match status" value="1"/>
</dbReference>
<dbReference type="InterPro" id="IPR052020">
    <property type="entry name" value="Cyclic_di-GMP/3'3'-cGAMP_PDE"/>
</dbReference>
<accession>A0A402D5A1</accession>
<dbReference type="GO" id="GO:0000160">
    <property type="term" value="P:phosphorelay signal transduction system"/>
    <property type="evidence" value="ECO:0007669"/>
    <property type="project" value="InterPro"/>
</dbReference>
<name>A0A402D5A1_9BACT</name>
<dbReference type="PANTHER" id="PTHR45228">
    <property type="entry name" value="CYCLIC DI-GMP PHOSPHODIESTERASE TM_0186-RELATED"/>
    <property type="match status" value="1"/>
</dbReference>
<dbReference type="EMBL" id="AP025739">
    <property type="protein sequence ID" value="BDI29876.1"/>
    <property type="molecule type" value="Genomic_DNA"/>
</dbReference>
<dbReference type="PROSITE" id="PS50110">
    <property type="entry name" value="RESPONSE_REGULATORY"/>
    <property type="match status" value="1"/>
</dbReference>
<dbReference type="InterPro" id="IPR011006">
    <property type="entry name" value="CheY-like_superfamily"/>
</dbReference>
<dbReference type="PANTHER" id="PTHR45228:SF1">
    <property type="entry name" value="CYCLIC DI-GMP PHOSPHODIESTERASE TM_0186"/>
    <property type="match status" value="1"/>
</dbReference>
<evidence type="ECO:0000313" key="1">
    <source>
        <dbReference type="EMBL" id="BDI29876.1"/>
    </source>
</evidence>
<proteinExistence type="predicted"/>
<dbReference type="OrthoDB" id="9802066at2"/>